<comment type="catalytic activity">
    <reaction evidence="3 4">
        <text>(R)-4'-phosphopantothenate + L-cysteine + CTP = N-[(R)-4-phosphopantothenoyl]-L-cysteine + CMP + diphosphate + H(+)</text>
        <dbReference type="Rhea" id="RHEA:19397"/>
        <dbReference type="ChEBI" id="CHEBI:10986"/>
        <dbReference type="ChEBI" id="CHEBI:15378"/>
        <dbReference type="ChEBI" id="CHEBI:33019"/>
        <dbReference type="ChEBI" id="CHEBI:35235"/>
        <dbReference type="ChEBI" id="CHEBI:37563"/>
        <dbReference type="ChEBI" id="CHEBI:59458"/>
        <dbReference type="ChEBI" id="CHEBI:60377"/>
        <dbReference type="EC" id="6.3.2.5"/>
    </reaction>
</comment>
<gene>
    <name evidence="3 7" type="primary">coaBC</name>
    <name evidence="7" type="ORF">KHM83_12155</name>
</gene>
<feature type="binding site" evidence="3">
    <location>
        <position position="277"/>
    </location>
    <ligand>
        <name>CTP</name>
        <dbReference type="ChEBI" id="CHEBI:37563"/>
    </ligand>
</feature>
<dbReference type="InterPro" id="IPR035929">
    <property type="entry name" value="CoaB-like_sf"/>
</dbReference>
<name>A0ABS5PQI1_9FIRM</name>
<evidence type="ECO:0000256" key="1">
    <source>
        <dbReference type="ARBA" id="ARBA00022793"/>
    </source>
</evidence>
<feature type="binding site" evidence="3">
    <location>
        <begin position="303"/>
        <end position="306"/>
    </location>
    <ligand>
        <name>CTP</name>
        <dbReference type="ChEBI" id="CHEBI:37563"/>
    </ligand>
</feature>
<dbReference type="EC" id="4.1.1.36" evidence="3"/>
<keyword evidence="1 3" id="KW-0210">Decarboxylase</keyword>
<keyword evidence="3" id="KW-0479">Metal-binding</keyword>
<feature type="region of interest" description="Phosphopantothenate--cysteine ligase" evidence="3">
    <location>
        <begin position="190"/>
        <end position="403"/>
    </location>
</feature>
<keyword evidence="8" id="KW-1185">Reference proteome</keyword>
<comment type="cofactor">
    <cofactor evidence="3">
        <name>FMN</name>
        <dbReference type="ChEBI" id="CHEBI:58210"/>
    </cofactor>
    <text evidence="3">Binds 1 FMN per subunit.</text>
</comment>
<comment type="pathway">
    <text evidence="3 4">Cofactor biosynthesis; coenzyme A biosynthesis; CoA from (R)-pantothenate: step 3/5.</text>
</comment>
<comment type="catalytic activity">
    <reaction evidence="3 4">
        <text>N-[(R)-4-phosphopantothenoyl]-L-cysteine + H(+) = (R)-4'-phosphopantetheine + CO2</text>
        <dbReference type="Rhea" id="RHEA:16793"/>
        <dbReference type="ChEBI" id="CHEBI:15378"/>
        <dbReference type="ChEBI" id="CHEBI:16526"/>
        <dbReference type="ChEBI" id="CHEBI:59458"/>
        <dbReference type="ChEBI" id="CHEBI:61723"/>
        <dbReference type="EC" id="4.1.1.36"/>
    </reaction>
</comment>
<evidence type="ECO:0000259" key="6">
    <source>
        <dbReference type="Pfam" id="PF04127"/>
    </source>
</evidence>
<dbReference type="PANTHER" id="PTHR14359">
    <property type="entry name" value="HOMO-OLIGOMERIC FLAVIN CONTAINING CYS DECARBOXYLASE FAMILY"/>
    <property type="match status" value="1"/>
</dbReference>
<dbReference type="SUPFAM" id="SSF102645">
    <property type="entry name" value="CoaB-like"/>
    <property type="match status" value="1"/>
</dbReference>
<keyword evidence="3 4" id="KW-0288">FMN</keyword>
<feature type="domain" description="Flavoprotein" evidence="5">
    <location>
        <begin position="5"/>
        <end position="177"/>
    </location>
</feature>
<feature type="domain" description="DNA/pantothenate metabolism flavoprotein C-terminal" evidence="6">
    <location>
        <begin position="185"/>
        <end position="393"/>
    </location>
</feature>
<dbReference type="InterPro" id="IPR005252">
    <property type="entry name" value="CoaBC"/>
</dbReference>
<feature type="binding site" evidence="3">
    <location>
        <position position="287"/>
    </location>
    <ligand>
        <name>CTP</name>
        <dbReference type="ChEBI" id="CHEBI:37563"/>
    </ligand>
</feature>
<dbReference type="InterPro" id="IPR003382">
    <property type="entry name" value="Flavoprotein"/>
</dbReference>
<keyword evidence="3" id="KW-0460">Magnesium</keyword>
<dbReference type="Pfam" id="PF02441">
    <property type="entry name" value="Flavoprotein"/>
    <property type="match status" value="1"/>
</dbReference>
<dbReference type="GO" id="GO:0004632">
    <property type="term" value="F:phosphopantothenate--cysteine ligase activity"/>
    <property type="evidence" value="ECO:0007669"/>
    <property type="project" value="UniProtKB-EC"/>
</dbReference>
<dbReference type="Proteomes" id="UP000746471">
    <property type="component" value="Unassembled WGS sequence"/>
</dbReference>
<comment type="pathway">
    <text evidence="3 4">Cofactor biosynthesis; coenzyme A biosynthesis; CoA from (R)-pantothenate: step 2/5.</text>
</comment>
<keyword evidence="3" id="KW-0511">Multifunctional enzyme</keyword>
<accession>A0ABS5PQI1</accession>
<evidence type="ECO:0000313" key="8">
    <source>
        <dbReference type="Proteomes" id="UP000746471"/>
    </source>
</evidence>
<dbReference type="InterPro" id="IPR007085">
    <property type="entry name" value="DNA/pantothenate-metab_flavo_C"/>
</dbReference>
<comment type="caution">
    <text evidence="7">The sequence shown here is derived from an EMBL/GenBank/DDBJ whole genome shotgun (WGS) entry which is preliminary data.</text>
</comment>
<dbReference type="NCBIfam" id="TIGR00521">
    <property type="entry name" value="coaBC_dfp"/>
    <property type="match status" value="1"/>
</dbReference>
<dbReference type="PANTHER" id="PTHR14359:SF6">
    <property type="entry name" value="PHOSPHOPANTOTHENOYLCYSTEINE DECARBOXYLASE"/>
    <property type="match status" value="1"/>
</dbReference>
<feature type="binding site" evidence="3">
    <location>
        <position position="339"/>
    </location>
    <ligand>
        <name>CTP</name>
        <dbReference type="ChEBI" id="CHEBI:37563"/>
    </ligand>
</feature>
<dbReference type="GO" id="GO:0004633">
    <property type="term" value="F:phosphopantothenoylcysteine decarboxylase activity"/>
    <property type="evidence" value="ECO:0007669"/>
    <property type="project" value="UniProtKB-EC"/>
</dbReference>
<comment type="function">
    <text evidence="3">Catalyzes two sequential steps in the biosynthesis of coenzyme A. In the first step cysteine is conjugated to 4'-phosphopantothenate to form 4-phosphopantothenoylcysteine. In the second step the latter compound is decarboxylated to form 4'-phosphopantotheine.</text>
</comment>
<dbReference type="Gene3D" id="3.40.50.10300">
    <property type="entry name" value="CoaB-like"/>
    <property type="match status" value="1"/>
</dbReference>
<protein>
    <recommendedName>
        <fullName evidence="3">Coenzyme A biosynthesis bifunctional protein CoaBC</fullName>
    </recommendedName>
    <alternativeName>
        <fullName evidence="3">DNA/pantothenate metabolism flavoprotein</fullName>
    </alternativeName>
    <alternativeName>
        <fullName evidence="3">Phosphopantothenoylcysteine synthetase/decarboxylase</fullName>
        <shortName evidence="3">PPCS-PPCDC</shortName>
    </alternativeName>
    <domain>
        <recommendedName>
            <fullName evidence="3">Phosphopantothenoylcysteine decarboxylase</fullName>
            <shortName evidence="3">PPC decarboxylase</shortName>
            <shortName evidence="3">PPC-DC</shortName>
            <ecNumber evidence="3">4.1.1.36</ecNumber>
        </recommendedName>
        <alternativeName>
            <fullName evidence="3">CoaC</fullName>
        </alternativeName>
    </domain>
    <domain>
        <recommendedName>
            <fullName evidence="3">Phosphopantothenate--cysteine ligase</fullName>
            <ecNumber evidence="3">6.3.2.5</ecNumber>
        </recommendedName>
        <alternativeName>
            <fullName evidence="3">CoaB</fullName>
        </alternativeName>
        <alternativeName>
            <fullName evidence="3">Phosphopantothenoylcysteine synthetase</fullName>
            <shortName evidence="3">PPC synthetase</shortName>
            <shortName evidence="3">PPC-S</shortName>
        </alternativeName>
    </domain>
</protein>
<keyword evidence="2 3" id="KW-0456">Lyase</keyword>
<keyword evidence="3 4" id="KW-0436">Ligase</keyword>
<proteinExistence type="inferred from homology"/>
<dbReference type="HAMAP" id="MF_02225">
    <property type="entry name" value="CoaBC"/>
    <property type="match status" value="1"/>
</dbReference>
<comment type="similarity">
    <text evidence="3 4">In the N-terminal section; belongs to the HFCD (homo-oligomeric flavin containing Cys decarboxylase) superfamily.</text>
</comment>
<reference evidence="7 8" key="1">
    <citation type="submission" date="2021-05" db="EMBL/GenBank/DDBJ databases">
        <title>Fusibacter ferrireducens sp. nov., an anaerobic, sulfur- and Fe-reducing bacterium isolated from the mangrove sediment.</title>
        <authorList>
            <person name="Qiu D."/>
        </authorList>
    </citation>
    <scope>NUCLEOTIDE SEQUENCE [LARGE SCALE GENOMIC DNA]</scope>
    <source>
        <strain evidence="7 8">DSM 12116</strain>
    </source>
</reference>
<organism evidence="7 8">
    <name type="scientific">Fusibacter paucivorans</name>
    <dbReference type="NCBI Taxonomy" id="76009"/>
    <lineage>
        <taxon>Bacteria</taxon>
        <taxon>Bacillati</taxon>
        <taxon>Bacillota</taxon>
        <taxon>Clostridia</taxon>
        <taxon>Eubacteriales</taxon>
        <taxon>Eubacteriales Family XII. Incertae Sedis</taxon>
        <taxon>Fusibacter</taxon>
    </lineage>
</organism>
<feature type="binding site" evidence="3">
    <location>
        <position position="321"/>
    </location>
    <ligand>
        <name>CTP</name>
        <dbReference type="ChEBI" id="CHEBI:37563"/>
    </ligand>
</feature>
<evidence type="ECO:0000313" key="7">
    <source>
        <dbReference type="EMBL" id="MBS7527428.1"/>
    </source>
</evidence>
<dbReference type="SUPFAM" id="SSF52507">
    <property type="entry name" value="Homo-oligomeric flavin-containing Cys decarboxylases, HFCD"/>
    <property type="match status" value="1"/>
</dbReference>
<evidence type="ECO:0000256" key="3">
    <source>
        <dbReference type="HAMAP-Rule" id="MF_02225"/>
    </source>
</evidence>
<keyword evidence="3 4" id="KW-0285">Flavoprotein</keyword>
<comment type="similarity">
    <text evidence="3 4">In the C-terminal section; belongs to the PPC synthetase family.</text>
</comment>
<dbReference type="RefSeq" id="WP_213237288.1">
    <property type="nucleotide sequence ID" value="NZ_JAHBCL010000020.1"/>
</dbReference>
<feature type="active site" description="Proton donor" evidence="3">
    <location>
        <position position="157"/>
    </location>
</feature>
<dbReference type="InterPro" id="IPR036551">
    <property type="entry name" value="Flavin_trans-like"/>
</dbReference>
<comment type="caution">
    <text evidence="3">Lacks conserved residue(s) required for the propagation of feature annotation.</text>
</comment>
<dbReference type="Gene3D" id="3.40.50.1950">
    <property type="entry name" value="Flavin prenyltransferase-like"/>
    <property type="match status" value="1"/>
</dbReference>
<dbReference type="EC" id="6.3.2.5" evidence="3"/>
<evidence type="ECO:0000256" key="2">
    <source>
        <dbReference type="ARBA" id="ARBA00023239"/>
    </source>
</evidence>
<evidence type="ECO:0000259" key="5">
    <source>
        <dbReference type="Pfam" id="PF02441"/>
    </source>
</evidence>
<evidence type="ECO:0000256" key="4">
    <source>
        <dbReference type="RuleBase" id="RU364078"/>
    </source>
</evidence>
<sequence length="403" mass="43758">MLTGKNIVIGVSGGIAAYKAADIVSRLKKLNASVYVIMTKGSTEFIKPLTFQSLSQNYVVTDMFEDPKTWDVEHIALAKRADLFLIAPATANIIGKIANGIADDMLTTTVMATEAPVFIAPAMNTKMYENVIVQENIAKLAKRGYHFIDPAAGRLACGDVGAGKLAAPEDIVDVIKAHFTENRPLEGVRIMVTAGPTREPVDPVRYITNHSSGKMGYAIAKQAQLLGAEVILISGPTHLETPNGVKRIDIVTTSDMLEAVQANMAVDVIIKAAAPSDYKPMQYQNQKIKKGSESIDMKLVKNPDILKSIVPLVKDQIVVGFAAETQNVEGYAMQKLQEKKLDFIVANDVTAEGAGFDKDTNIVTIFEANGTKSSYECLRKDVVAGIILDKVIEYLKKQQTIKE</sequence>
<comment type="function">
    <text evidence="4">Catalyzes two steps in the biosynthesis of coenzyme A. In the first step cysteine is conjugated to 4'-phosphopantothenate to form 4-phosphopantothenoylcysteine, in the latter compound is decarboxylated to form 4'-phosphopantotheine.</text>
</comment>
<dbReference type="Pfam" id="PF04127">
    <property type="entry name" value="DFP"/>
    <property type="match status" value="1"/>
</dbReference>
<comment type="cofactor">
    <cofactor evidence="3">
        <name>Mg(2+)</name>
        <dbReference type="ChEBI" id="CHEBI:18420"/>
    </cofactor>
</comment>
<feature type="region of interest" description="Phosphopantothenoylcysteine decarboxylase" evidence="3">
    <location>
        <begin position="1"/>
        <end position="189"/>
    </location>
</feature>
<feature type="binding site" evidence="3">
    <location>
        <position position="335"/>
    </location>
    <ligand>
        <name>CTP</name>
        <dbReference type="ChEBI" id="CHEBI:37563"/>
    </ligand>
</feature>
<dbReference type="EMBL" id="JAHBCL010000020">
    <property type="protein sequence ID" value="MBS7527428.1"/>
    <property type="molecule type" value="Genomic_DNA"/>
</dbReference>